<feature type="transmembrane region" description="Helical" evidence="9">
    <location>
        <begin position="467"/>
        <end position="489"/>
    </location>
</feature>
<dbReference type="InterPro" id="IPR003864">
    <property type="entry name" value="CSC1/OSCA1-like_7TM"/>
</dbReference>
<evidence type="ECO:0000256" key="8">
    <source>
        <dbReference type="SAM" id="MobiDB-lite"/>
    </source>
</evidence>
<dbReference type="InterPro" id="IPR045122">
    <property type="entry name" value="Csc1-like"/>
</dbReference>
<dbReference type="InterPro" id="IPR032880">
    <property type="entry name" value="CSC1/OSCA1-like_N"/>
</dbReference>
<feature type="coiled-coil region" evidence="7">
    <location>
        <begin position="291"/>
        <end position="318"/>
    </location>
</feature>
<evidence type="ECO:0000259" key="12">
    <source>
        <dbReference type="Pfam" id="PF13967"/>
    </source>
</evidence>
<dbReference type="GO" id="GO:0005886">
    <property type="term" value="C:plasma membrane"/>
    <property type="evidence" value="ECO:0007669"/>
    <property type="project" value="TreeGrafter"/>
</dbReference>
<evidence type="ECO:0000259" key="11">
    <source>
        <dbReference type="Pfam" id="PF12621"/>
    </source>
</evidence>
<feature type="region of interest" description="Disordered" evidence="8">
    <location>
        <begin position="721"/>
        <end position="753"/>
    </location>
</feature>
<evidence type="ECO:0000256" key="5">
    <source>
        <dbReference type="ARBA" id="ARBA00022989"/>
    </source>
</evidence>
<comment type="caution">
    <text evidence="14">The sequence shown here is derived from an EMBL/GenBank/DDBJ whole genome shotgun (WGS) entry which is preliminary data.</text>
</comment>
<comment type="subcellular location">
    <subcellularLocation>
        <location evidence="1">Membrane</location>
        <topology evidence="1">Multi-pass membrane protein</topology>
    </subcellularLocation>
</comment>
<feature type="transmembrane region" description="Helical" evidence="9">
    <location>
        <begin position="103"/>
        <end position="125"/>
    </location>
</feature>
<evidence type="ECO:0000313" key="15">
    <source>
        <dbReference type="Proteomes" id="UP001150925"/>
    </source>
</evidence>
<feature type="transmembrane region" description="Helical" evidence="9">
    <location>
        <begin position="651"/>
        <end position="671"/>
    </location>
</feature>
<evidence type="ECO:0000313" key="14">
    <source>
        <dbReference type="EMBL" id="KAJ1963559.1"/>
    </source>
</evidence>
<feature type="transmembrane region" description="Helical" evidence="9">
    <location>
        <begin position="420"/>
        <end position="447"/>
    </location>
</feature>
<name>A0A9W8E1X5_9FUNG</name>
<dbReference type="AlphaFoldDB" id="A0A9W8E1X5"/>
<dbReference type="PANTHER" id="PTHR13018">
    <property type="entry name" value="PROBABLE MEMBRANE PROTEIN DUF221-RELATED"/>
    <property type="match status" value="1"/>
</dbReference>
<feature type="domain" description="10TM putative phosphate transporter extracellular tail" evidence="11">
    <location>
        <begin position="803"/>
        <end position="884"/>
    </location>
</feature>
<protein>
    <submittedName>
        <fullName evidence="14">Phosphate metabolism protein 7</fullName>
    </submittedName>
</protein>
<dbReference type="Pfam" id="PF12621">
    <property type="entry name" value="PHM7_ext"/>
    <property type="match status" value="1"/>
</dbReference>
<comment type="similarity">
    <text evidence="2">Belongs to the CSC1 (TC 1.A.17) family.</text>
</comment>
<gene>
    <name evidence="14" type="primary">PHM7</name>
    <name evidence="14" type="ORF">IWQ62_003175</name>
</gene>
<feature type="domain" description="CSC1/OSCA1-like cytosolic" evidence="13">
    <location>
        <begin position="191"/>
        <end position="362"/>
    </location>
</feature>
<dbReference type="Pfam" id="PF13967">
    <property type="entry name" value="RSN1_TM"/>
    <property type="match status" value="1"/>
</dbReference>
<evidence type="ECO:0000259" key="10">
    <source>
        <dbReference type="Pfam" id="PF02714"/>
    </source>
</evidence>
<feature type="domain" description="CSC1/OSCA1-like N-terminal transmembrane" evidence="12">
    <location>
        <begin position="20"/>
        <end position="166"/>
    </location>
</feature>
<feature type="transmembrane region" description="Helical" evidence="9">
    <location>
        <begin position="572"/>
        <end position="605"/>
    </location>
</feature>
<accession>A0A9W8E1X5</accession>
<dbReference type="OrthoDB" id="1076608at2759"/>
<dbReference type="InterPro" id="IPR027815">
    <property type="entry name" value="CSC1/OSCA1-like_cyt"/>
</dbReference>
<sequence>MASNSTDSSESTENASVETFVSALVFNVVLGLLIFFLFCVLRPLNHKTYAPRTYRTAEERRPPPLEKGLFSWILPTLKTPDSVIIERTSLDSYMFLYFMRSTLKLFTVFTVLGIGVLMPVNIHGGGTQQGLLTLAIGNVKSGSDLLWIHMVFTILFVLMVFYTILQSVQVYITLRHRCLLSPAHQASAQANTLLITDIPRGECTKSTLTKVFSAFPGGIKNIYLPRRVVELEDLVEERDKIAKKLESVLTKYTVATAKERIKSSDNSAPPLARPTHRTGVLSLVGEKVDSITFYSQELEKLNAKIEKEQGNIRNYPRQGSAFVFFQNQIAAHMAYQSLLHKQPLRMNPRHLEIHPDDVIWSNLNVNPYSRQLRIILSVLITIALVIFWATPVSFVSSIASLDTLTQIDAFKGLNDLPKEVLGIIQGVLPAVALAILMMVLPIFLRMLSKLEGTVRQSDVELSLVHRYFFFLVVNVFIVSTLAGTIVGAIEPILDDPKNIAYELARSLPKANVYFITYIMLQGLQGASQEILQAAPLVLRRIKRRFLAATPRALVEINSMGKFSWGTTIPKHTLIFVVGLCYSTIAPLILVFILLYFALFYLVYRYQMLYVYDDRSFDTGGLSFPRIIYHMLTGVYIFVLTFLGLMALNKTIARSIIMVFVLILTIVFHIYLKKLYDPLFKVLPIGLYQTTVADRDTAPLLPSVAVPRDSLSKHVFDSVLAEDSGSGDQSPAPKYADMSGSHSATSPVLTGVQSSDSHALTITESVANHRRSSAQLVDPDEESVADYSAFTKFLFRLAPQCPDHLARLTPCSSAEDMIRINDPKVRDAYLNPALKATSTSRVWVPKDATGLVEPLIKDVHTESQERATVVTDHAFLNDKAWVCVDTYDPSTLEALTGSEHV</sequence>
<keyword evidence="6 9" id="KW-0472">Membrane</keyword>
<feature type="transmembrane region" description="Helical" evidence="9">
    <location>
        <begin position="374"/>
        <end position="400"/>
    </location>
</feature>
<proteinExistence type="inferred from homology"/>
<evidence type="ECO:0000256" key="7">
    <source>
        <dbReference type="SAM" id="Coils"/>
    </source>
</evidence>
<keyword evidence="5 9" id="KW-1133">Transmembrane helix</keyword>
<feature type="transmembrane region" description="Helical" evidence="9">
    <location>
        <begin position="145"/>
        <end position="165"/>
    </location>
</feature>
<evidence type="ECO:0000256" key="9">
    <source>
        <dbReference type="SAM" id="Phobius"/>
    </source>
</evidence>
<dbReference type="PANTHER" id="PTHR13018:SF139">
    <property type="entry name" value="PHOSPHATE METABOLISM PROTEIN 7"/>
    <property type="match status" value="1"/>
</dbReference>
<keyword evidence="7" id="KW-0175">Coiled coil</keyword>
<dbReference type="GO" id="GO:0005227">
    <property type="term" value="F:calcium-activated cation channel activity"/>
    <property type="evidence" value="ECO:0007669"/>
    <property type="project" value="InterPro"/>
</dbReference>
<feature type="transmembrane region" description="Helical" evidence="9">
    <location>
        <begin position="20"/>
        <end position="41"/>
    </location>
</feature>
<evidence type="ECO:0000256" key="1">
    <source>
        <dbReference type="ARBA" id="ARBA00004141"/>
    </source>
</evidence>
<reference evidence="14" key="1">
    <citation type="submission" date="2022-07" db="EMBL/GenBank/DDBJ databases">
        <title>Phylogenomic reconstructions and comparative analyses of Kickxellomycotina fungi.</title>
        <authorList>
            <person name="Reynolds N.K."/>
            <person name="Stajich J.E."/>
            <person name="Barry K."/>
            <person name="Grigoriev I.V."/>
            <person name="Crous P."/>
            <person name="Smith M.E."/>
        </authorList>
    </citation>
    <scope>NUCLEOTIDE SEQUENCE</scope>
    <source>
        <strain evidence="14">RSA 1196</strain>
    </source>
</reference>
<keyword evidence="3" id="KW-0813">Transport</keyword>
<feature type="transmembrane region" description="Helical" evidence="9">
    <location>
        <begin position="626"/>
        <end position="645"/>
    </location>
</feature>
<dbReference type="Proteomes" id="UP001150925">
    <property type="component" value="Unassembled WGS sequence"/>
</dbReference>
<evidence type="ECO:0000256" key="2">
    <source>
        <dbReference type="ARBA" id="ARBA00007779"/>
    </source>
</evidence>
<dbReference type="InterPro" id="IPR022257">
    <property type="entry name" value="PHM7_ext"/>
</dbReference>
<evidence type="ECO:0000256" key="3">
    <source>
        <dbReference type="ARBA" id="ARBA00022448"/>
    </source>
</evidence>
<dbReference type="Pfam" id="PF02714">
    <property type="entry name" value="RSN1_7TM"/>
    <property type="match status" value="1"/>
</dbReference>
<feature type="domain" description="CSC1/OSCA1-like 7TM region" evidence="10">
    <location>
        <begin position="374"/>
        <end position="645"/>
    </location>
</feature>
<organism evidence="14 15">
    <name type="scientific">Dispira parvispora</name>
    <dbReference type="NCBI Taxonomy" id="1520584"/>
    <lineage>
        <taxon>Eukaryota</taxon>
        <taxon>Fungi</taxon>
        <taxon>Fungi incertae sedis</taxon>
        <taxon>Zoopagomycota</taxon>
        <taxon>Kickxellomycotina</taxon>
        <taxon>Dimargaritomycetes</taxon>
        <taxon>Dimargaritales</taxon>
        <taxon>Dimargaritaceae</taxon>
        <taxon>Dispira</taxon>
    </lineage>
</organism>
<keyword evidence="4 9" id="KW-0812">Transmembrane</keyword>
<dbReference type="EMBL" id="JANBPY010000808">
    <property type="protein sequence ID" value="KAJ1963559.1"/>
    <property type="molecule type" value="Genomic_DNA"/>
</dbReference>
<evidence type="ECO:0000256" key="4">
    <source>
        <dbReference type="ARBA" id="ARBA00022692"/>
    </source>
</evidence>
<evidence type="ECO:0000259" key="13">
    <source>
        <dbReference type="Pfam" id="PF14703"/>
    </source>
</evidence>
<feature type="compositionally biased region" description="Polar residues" evidence="8">
    <location>
        <begin position="739"/>
        <end position="753"/>
    </location>
</feature>
<dbReference type="Pfam" id="PF14703">
    <property type="entry name" value="PHM7_cyt"/>
    <property type="match status" value="1"/>
</dbReference>
<keyword evidence="15" id="KW-1185">Reference proteome</keyword>
<evidence type="ECO:0000256" key="6">
    <source>
        <dbReference type="ARBA" id="ARBA00023136"/>
    </source>
</evidence>